<dbReference type="Pfam" id="PF00107">
    <property type="entry name" value="ADH_zinc_N"/>
    <property type="match status" value="1"/>
</dbReference>
<dbReference type="InterPro" id="IPR036291">
    <property type="entry name" value="NAD(P)-bd_dom_sf"/>
</dbReference>
<dbReference type="GO" id="GO:0003960">
    <property type="term" value="F:quinone reductase (NADPH) activity"/>
    <property type="evidence" value="ECO:0007669"/>
    <property type="project" value="TreeGrafter"/>
</dbReference>
<evidence type="ECO:0000313" key="4">
    <source>
        <dbReference type="Proteomes" id="UP000613255"/>
    </source>
</evidence>
<sequence length="329" mass="33889">MKAVTYRAFGTAADVLQIEDIACPDPAPGEVTVDLQFSGVNPSDVKARAGARAGATELPYPAIIPHSDGAGVISAIGAGVSRDRLGQRVWIWNGQWQRAFGTAAQQITLPAEQAVALPDGVDMETGATLGIPGLTACHTVFGGGEVAGKTVLVQGGAGTVGHLAVQLARWGGARVIATARGAGLKRVQDAGAHAALDFTAPDLTARILAANDGQPVDRIVEVEFGLNAATDTAVIAENGQICAYGSALAMEPELPFYPLMFKAVTLEMTLVYLLPTAQRAAVIARLHAALQQGGLTCPVAGTFDFDQCAAAHRAVEHGGREGAVLLRIA</sequence>
<dbReference type="EMBL" id="JAEIJD010000004">
    <property type="protein sequence ID" value="MBI6629701.1"/>
    <property type="molecule type" value="Genomic_DNA"/>
</dbReference>
<dbReference type="GO" id="GO:0003730">
    <property type="term" value="F:mRNA 3'-UTR binding"/>
    <property type="evidence" value="ECO:0007669"/>
    <property type="project" value="TreeGrafter"/>
</dbReference>
<organism evidence="3 4">
    <name type="scientific">Pontibaca salina</name>
    <dbReference type="NCBI Taxonomy" id="2795731"/>
    <lineage>
        <taxon>Bacteria</taxon>
        <taxon>Pseudomonadati</taxon>
        <taxon>Pseudomonadota</taxon>
        <taxon>Alphaproteobacteria</taxon>
        <taxon>Rhodobacterales</taxon>
        <taxon>Roseobacteraceae</taxon>
        <taxon>Pontibaca</taxon>
    </lineage>
</organism>
<dbReference type="InterPro" id="IPR013154">
    <property type="entry name" value="ADH-like_N"/>
</dbReference>
<name>A0A934HMK9_9RHOB</name>
<dbReference type="RefSeq" id="WP_198685722.1">
    <property type="nucleotide sequence ID" value="NZ_JAEIJD010000004.1"/>
</dbReference>
<accession>A0A934HMK9</accession>
<dbReference type="InterPro" id="IPR020843">
    <property type="entry name" value="ER"/>
</dbReference>
<dbReference type="SUPFAM" id="SSF51735">
    <property type="entry name" value="NAD(P)-binding Rossmann-fold domains"/>
    <property type="match status" value="1"/>
</dbReference>
<protein>
    <submittedName>
        <fullName evidence="3">NADPH:quinone reductase</fullName>
    </submittedName>
</protein>
<keyword evidence="4" id="KW-1185">Reference proteome</keyword>
<dbReference type="InterPro" id="IPR011032">
    <property type="entry name" value="GroES-like_sf"/>
</dbReference>
<dbReference type="PANTHER" id="PTHR44154:SF1">
    <property type="entry name" value="QUINONE OXIDOREDUCTASE"/>
    <property type="match status" value="1"/>
</dbReference>
<dbReference type="CDD" id="cd08253">
    <property type="entry name" value="zeta_crystallin"/>
    <property type="match status" value="1"/>
</dbReference>
<dbReference type="GO" id="GO:0070402">
    <property type="term" value="F:NADPH binding"/>
    <property type="evidence" value="ECO:0007669"/>
    <property type="project" value="TreeGrafter"/>
</dbReference>
<dbReference type="GO" id="GO:0005829">
    <property type="term" value="C:cytosol"/>
    <property type="evidence" value="ECO:0007669"/>
    <property type="project" value="TreeGrafter"/>
</dbReference>
<feature type="domain" description="Enoyl reductase (ER)" evidence="2">
    <location>
        <begin position="11"/>
        <end position="326"/>
    </location>
</feature>
<dbReference type="SUPFAM" id="SSF50129">
    <property type="entry name" value="GroES-like"/>
    <property type="match status" value="1"/>
</dbReference>
<dbReference type="PANTHER" id="PTHR44154">
    <property type="entry name" value="QUINONE OXIDOREDUCTASE"/>
    <property type="match status" value="1"/>
</dbReference>
<dbReference type="Pfam" id="PF08240">
    <property type="entry name" value="ADH_N"/>
    <property type="match status" value="1"/>
</dbReference>
<evidence type="ECO:0000259" key="2">
    <source>
        <dbReference type="SMART" id="SM00829"/>
    </source>
</evidence>
<evidence type="ECO:0000256" key="1">
    <source>
        <dbReference type="ARBA" id="ARBA00022857"/>
    </source>
</evidence>
<dbReference type="SMART" id="SM00829">
    <property type="entry name" value="PKS_ER"/>
    <property type="match status" value="1"/>
</dbReference>
<reference evidence="3" key="1">
    <citation type="submission" date="2020-12" db="EMBL/GenBank/DDBJ databases">
        <title>Pontibaca salina gen. nov., sp. nov., isolated from marine sediment.</title>
        <authorList>
            <person name="Bo J."/>
            <person name="Wang S."/>
            <person name="Song X."/>
            <person name="Du Z."/>
        </authorList>
    </citation>
    <scope>NUCLEOTIDE SEQUENCE</scope>
    <source>
        <strain evidence="3">S1109L</strain>
    </source>
</reference>
<dbReference type="AlphaFoldDB" id="A0A934HMK9"/>
<dbReference type="InterPro" id="IPR013149">
    <property type="entry name" value="ADH-like_C"/>
</dbReference>
<dbReference type="InterPro" id="IPR051603">
    <property type="entry name" value="Zinc-ADH_QOR/CCCR"/>
</dbReference>
<dbReference type="Proteomes" id="UP000613255">
    <property type="component" value="Unassembled WGS sequence"/>
</dbReference>
<proteinExistence type="predicted"/>
<dbReference type="Gene3D" id="3.90.180.10">
    <property type="entry name" value="Medium-chain alcohol dehydrogenases, catalytic domain"/>
    <property type="match status" value="1"/>
</dbReference>
<keyword evidence="1" id="KW-0521">NADP</keyword>
<comment type="caution">
    <text evidence="3">The sequence shown here is derived from an EMBL/GenBank/DDBJ whole genome shotgun (WGS) entry which is preliminary data.</text>
</comment>
<evidence type="ECO:0000313" key="3">
    <source>
        <dbReference type="EMBL" id="MBI6629701.1"/>
    </source>
</evidence>
<dbReference type="Gene3D" id="3.40.50.720">
    <property type="entry name" value="NAD(P)-binding Rossmann-like Domain"/>
    <property type="match status" value="1"/>
</dbReference>
<gene>
    <name evidence="3" type="ORF">JAO82_07355</name>
</gene>